<dbReference type="PANTHER" id="PTHR43308:SF1">
    <property type="entry name" value="OUTER MEMBRANE PROTEIN ALPHA"/>
    <property type="match status" value="1"/>
</dbReference>
<name>A0A1C0ZVL6_9BACL</name>
<dbReference type="EMBL" id="LYPC01000027">
    <property type="protein sequence ID" value="OCT12152.1"/>
    <property type="molecule type" value="Genomic_DNA"/>
</dbReference>
<feature type="domain" description="SLH" evidence="1">
    <location>
        <begin position="142"/>
        <end position="203"/>
    </location>
</feature>
<feature type="domain" description="SLH" evidence="1">
    <location>
        <begin position="75"/>
        <end position="140"/>
    </location>
</feature>
<dbReference type="PANTHER" id="PTHR43308">
    <property type="entry name" value="OUTER MEMBRANE PROTEIN ALPHA-RELATED"/>
    <property type="match status" value="1"/>
</dbReference>
<protein>
    <recommendedName>
        <fullName evidence="1">SLH domain-containing protein</fullName>
    </recommendedName>
</protein>
<dbReference type="Proteomes" id="UP000093309">
    <property type="component" value="Unassembled WGS sequence"/>
</dbReference>
<dbReference type="STRING" id="512399.A8709_30345"/>
<dbReference type="PROSITE" id="PS51272">
    <property type="entry name" value="SLH"/>
    <property type="match status" value="2"/>
</dbReference>
<reference evidence="3" key="1">
    <citation type="submission" date="2016-05" db="EMBL/GenBank/DDBJ databases">
        <title>Paenibacillus oryzae. sp. nov., isolated from the rice root.</title>
        <authorList>
            <person name="Zhang J."/>
            <person name="Zhang X."/>
        </authorList>
    </citation>
    <scope>NUCLEOTIDE SEQUENCE [LARGE SCALE GENOMIC DNA]</scope>
    <source>
        <strain evidence="3">KCTC13222</strain>
    </source>
</reference>
<keyword evidence="3" id="KW-1185">Reference proteome</keyword>
<sequence>MNMVLSFRKSHAPNELVFTEAESTLRSDSTQWTVTNVTYNNRLNEVVGSPIVTKIVTSTGEENLSVDLSTIFRSALSNGRKVISIHLTTAKVDDTWAAKNGIINGTSHDWFSPNDSITREQMAIMLYNYLVSKGYKLSNLSATVFTDGKSVSPWAKEAVDAIAEAGILIGKTGGYFDPKTNATRAEVAVVFARFIRALSVIKS</sequence>
<dbReference type="Pfam" id="PF00395">
    <property type="entry name" value="SLH"/>
    <property type="match status" value="2"/>
</dbReference>
<comment type="caution">
    <text evidence="2">The sequence shown here is derived from an EMBL/GenBank/DDBJ whole genome shotgun (WGS) entry which is preliminary data.</text>
</comment>
<dbReference type="OrthoDB" id="1723494at2"/>
<proteinExistence type="predicted"/>
<dbReference type="AlphaFoldDB" id="A0A1C0ZVL6"/>
<dbReference type="InterPro" id="IPR051465">
    <property type="entry name" value="Cell_Envelope_Struct_Comp"/>
</dbReference>
<gene>
    <name evidence="2" type="ORF">A8709_30345</name>
</gene>
<evidence type="ECO:0000259" key="1">
    <source>
        <dbReference type="PROSITE" id="PS51272"/>
    </source>
</evidence>
<dbReference type="InterPro" id="IPR001119">
    <property type="entry name" value="SLH_dom"/>
</dbReference>
<evidence type="ECO:0000313" key="3">
    <source>
        <dbReference type="Proteomes" id="UP000093309"/>
    </source>
</evidence>
<accession>A0A1C0ZVL6</accession>
<organism evidence="2 3">
    <name type="scientific">Paenibacillus pectinilyticus</name>
    <dbReference type="NCBI Taxonomy" id="512399"/>
    <lineage>
        <taxon>Bacteria</taxon>
        <taxon>Bacillati</taxon>
        <taxon>Bacillota</taxon>
        <taxon>Bacilli</taxon>
        <taxon>Bacillales</taxon>
        <taxon>Paenibacillaceae</taxon>
        <taxon>Paenibacillus</taxon>
    </lineage>
</organism>
<evidence type="ECO:0000313" key="2">
    <source>
        <dbReference type="EMBL" id="OCT12152.1"/>
    </source>
</evidence>